<comment type="caution">
    <text evidence="2">The sequence shown here is derived from an EMBL/GenBank/DDBJ whole genome shotgun (WGS) entry which is preliminary data.</text>
</comment>
<protein>
    <submittedName>
        <fullName evidence="2">Uncharacterized protein</fullName>
    </submittedName>
</protein>
<organism evidence="2 3">
    <name type="scientific">Oedothorax gibbosus</name>
    <dbReference type="NCBI Taxonomy" id="931172"/>
    <lineage>
        <taxon>Eukaryota</taxon>
        <taxon>Metazoa</taxon>
        <taxon>Ecdysozoa</taxon>
        <taxon>Arthropoda</taxon>
        <taxon>Chelicerata</taxon>
        <taxon>Arachnida</taxon>
        <taxon>Araneae</taxon>
        <taxon>Araneomorphae</taxon>
        <taxon>Entelegynae</taxon>
        <taxon>Araneoidea</taxon>
        <taxon>Linyphiidae</taxon>
        <taxon>Erigoninae</taxon>
        <taxon>Oedothorax</taxon>
    </lineage>
</organism>
<dbReference type="EMBL" id="JAFNEN010001293">
    <property type="protein sequence ID" value="KAG8174190.1"/>
    <property type="molecule type" value="Genomic_DNA"/>
</dbReference>
<evidence type="ECO:0000256" key="1">
    <source>
        <dbReference type="SAM" id="MobiDB-lite"/>
    </source>
</evidence>
<accession>A0AAV6TQK0</accession>
<dbReference type="Proteomes" id="UP000827092">
    <property type="component" value="Unassembled WGS sequence"/>
</dbReference>
<dbReference type="AlphaFoldDB" id="A0AAV6TQK0"/>
<sequence length="85" mass="9151">MTPWWDVTGSESEAPRPRSRVSREADADTVGCRSRNNAAKGGTGDERGMTRKAKDATGRRLKHLRSLVGIRSSVSSFAIASESSS</sequence>
<proteinExistence type="predicted"/>
<gene>
    <name evidence="2" type="ORF">JTE90_021700</name>
</gene>
<reference evidence="2 3" key="1">
    <citation type="journal article" date="2022" name="Nat. Ecol. Evol.">
        <title>A masculinizing supergene underlies an exaggerated male reproductive morph in a spider.</title>
        <authorList>
            <person name="Hendrickx F."/>
            <person name="De Corte Z."/>
            <person name="Sonet G."/>
            <person name="Van Belleghem S.M."/>
            <person name="Kostlbacher S."/>
            <person name="Vangestel C."/>
        </authorList>
    </citation>
    <scope>NUCLEOTIDE SEQUENCE [LARGE SCALE GENOMIC DNA]</scope>
    <source>
        <strain evidence="2">W744_W776</strain>
    </source>
</reference>
<name>A0AAV6TQK0_9ARAC</name>
<feature type="compositionally biased region" description="Basic and acidic residues" evidence="1">
    <location>
        <begin position="43"/>
        <end position="58"/>
    </location>
</feature>
<evidence type="ECO:0000313" key="3">
    <source>
        <dbReference type="Proteomes" id="UP000827092"/>
    </source>
</evidence>
<feature type="compositionally biased region" description="Basic and acidic residues" evidence="1">
    <location>
        <begin position="13"/>
        <end position="26"/>
    </location>
</feature>
<keyword evidence="3" id="KW-1185">Reference proteome</keyword>
<feature type="region of interest" description="Disordered" evidence="1">
    <location>
        <begin position="1"/>
        <end position="60"/>
    </location>
</feature>
<evidence type="ECO:0000313" key="2">
    <source>
        <dbReference type="EMBL" id="KAG8174190.1"/>
    </source>
</evidence>